<dbReference type="SUPFAM" id="SSF52540">
    <property type="entry name" value="P-loop containing nucleoside triphosphate hydrolases"/>
    <property type="match status" value="1"/>
</dbReference>
<sequence>MKIYLIGYMGSGKSTLGKILAREKNMNFIDFDEYLEEKEGKRIADLFKEKGEIYFRKQEACYLQELLDGFDNTIISLGGGTPCYGDAMQRIKAAEGTSVYINVKVEELTNRLSSQRDHRPVLKHQDTPEKLEEFVRKHLFERSFYYNQADLKIRVEGHTVAQLISELDEKLF</sequence>
<comment type="pathway">
    <text evidence="7">Metabolic intermediate biosynthesis; chorismate biosynthesis; chorismate from D-erythrose 4-phosphate and phosphoenolpyruvate: step 5/7.</text>
</comment>
<evidence type="ECO:0000256" key="2">
    <source>
        <dbReference type="ARBA" id="ARBA00022679"/>
    </source>
</evidence>
<dbReference type="InterPro" id="IPR000623">
    <property type="entry name" value="Shikimate_kinase/TSH1"/>
</dbReference>
<evidence type="ECO:0000256" key="1">
    <source>
        <dbReference type="ARBA" id="ARBA00022605"/>
    </source>
</evidence>
<evidence type="ECO:0000313" key="8">
    <source>
        <dbReference type="EMBL" id="RXG16565.1"/>
    </source>
</evidence>
<comment type="function">
    <text evidence="7">Catalyzes the specific phosphorylation of the 3-hydroxyl group of shikimic acid using ATP as a cosubstrate.</text>
</comment>
<dbReference type="GO" id="GO:0009073">
    <property type="term" value="P:aromatic amino acid family biosynthetic process"/>
    <property type="evidence" value="ECO:0007669"/>
    <property type="project" value="UniProtKB-KW"/>
</dbReference>
<dbReference type="Gene3D" id="3.40.50.300">
    <property type="entry name" value="P-loop containing nucleotide triphosphate hydrolases"/>
    <property type="match status" value="1"/>
</dbReference>
<dbReference type="OrthoDB" id="9800332at2"/>
<dbReference type="HAMAP" id="MF_00109">
    <property type="entry name" value="Shikimate_kinase"/>
    <property type="match status" value="1"/>
</dbReference>
<comment type="subcellular location">
    <subcellularLocation>
        <location evidence="7">Cytoplasm</location>
    </subcellularLocation>
</comment>
<dbReference type="InterPro" id="IPR027417">
    <property type="entry name" value="P-loop_NTPase"/>
</dbReference>
<name>A0A4V1KPM0_9FLAO</name>
<keyword evidence="9" id="KW-1185">Reference proteome</keyword>
<comment type="caution">
    <text evidence="7">Lacks conserved residue(s) required for the propagation of feature annotation.</text>
</comment>
<keyword evidence="1 7" id="KW-0028">Amino-acid biosynthesis</keyword>
<feature type="binding site" evidence="7">
    <location>
        <position position="14"/>
    </location>
    <ligand>
        <name>Mg(2+)</name>
        <dbReference type="ChEBI" id="CHEBI:18420"/>
    </ligand>
</feature>
<dbReference type="PANTHER" id="PTHR21087:SF16">
    <property type="entry name" value="SHIKIMATE KINASE 1, CHLOROPLASTIC"/>
    <property type="match status" value="1"/>
</dbReference>
<comment type="caution">
    <text evidence="8">The sequence shown here is derived from an EMBL/GenBank/DDBJ whole genome shotgun (WGS) entry which is preliminary data.</text>
</comment>
<keyword evidence="7" id="KW-0963">Cytoplasm</keyword>
<dbReference type="PANTHER" id="PTHR21087">
    <property type="entry name" value="SHIKIMATE KINASE"/>
    <property type="match status" value="1"/>
</dbReference>
<dbReference type="EC" id="2.7.1.71" evidence="7"/>
<accession>A0A4V1KPM0</accession>
<evidence type="ECO:0000256" key="4">
    <source>
        <dbReference type="ARBA" id="ARBA00022777"/>
    </source>
</evidence>
<keyword evidence="4 7" id="KW-0418">Kinase</keyword>
<dbReference type="CDD" id="cd00464">
    <property type="entry name" value="SK"/>
    <property type="match status" value="1"/>
</dbReference>
<evidence type="ECO:0000256" key="5">
    <source>
        <dbReference type="ARBA" id="ARBA00022840"/>
    </source>
</evidence>
<gene>
    <name evidence="7" type="primary">aroK</name>
    <name evidence="8" type="ORF">DSM04_102146</name>
</gene>
<feature type="binding site" evidence="7">
    <location>
        <position position="56"/>
    </location>
    <ligand>
        <name>substrate</name>
    </ligand>
</feature>
<dbReference type="RefSeq" id="WP_128760243.1">
    <property type="nucleotide sequence ID" value="NZ_QOVI01000002.1"/>
</dbReference>
<organism evidence="8 9">
    <name type="scientific">Leeuwenhoekiella aestuarii</name>
    <dbReference type="NCBI Taxonomy" id="2249426"/>
    <lineage>
        <taxon>Bacteria</taxon>
        <taxon>Pseudomonadati</taxon>
        <taxon>Bacteroidota</taxon>
        <taxon>Flavobacteriia</taxon>
        <taxon>Flavobacteriales</taxon>
        <taxon>Flavobacteriaceae</taxon>
        <taxon>Leeuwenhoekiella</taxon>
    </lineage>
</organism>
<dbReference type="Pfam" id="PF01202">
    <property type="entry name" value="SKI"/>
    <property type="match status" value="1"/>
</dbReference>
<feature type="binding site" evidence="7">
    <location>
        <position position="119"/>
    </location>
    <ligand>
        <name>ATP</name>
        <dbReference type="ChEBI" id="CHEBI:30616"/>
    </ligand>
</feature>
<dbReference type="GO" id="GO:0005829">
    <property type="term" value="C:cytosol"/>
    <property type="evidence" value="ECO:0007669"/>
    <property type="project" value="TreeGrafter"/>
</dbReference>
<feature type="binding site" evidence="7">
    <location>
        <position position="79"/>
    </location>
    <ligand>
        <name>substrate</name>
    </ligand>
</feature>
<keyword evidence="5 7" id="KW-0067">ATP-binding</keyword>
<evidence type="ECO:0000256" key="7">
    <source>
        <dbReference type="HAMAP-Rule" id="MF_00109"/>
    </source>
</evidence>
<dbReference type="PRINTS" id="PR01100">
    <property type="entry name" value="SHIKIMTKNASE"/>
</dbReference>
<evidence type="ECO:0000313" key="9">
    <source>
        <dbReference type="Proteomes" id="UP000289821"/>
    </source>
</evidence>
<evidence type="ECO:0000256" key="6">
    <source>
        <dbReference type="ARBA" id="ARBA00023141"/>
    </source>
</evidence>
<feature type="binding site" evidence="7">
    <location>
        <position position="32"/>
    </location>
    <ligand>
        <name>substrate</name>
    </ligand>
</feature>
<keyword evidence="6 7" id="KW-0057">Aromatic amino acid biosynthesis</keyword>
<comment type="similarity">
    <text evidence="7">Belongs to the shikimate kinase family.</text>
</comment>
<feature type="binding site" evidence="7">
    <location>
        <position position="142"/>
    </location>
    <ligand>
        <name>substrate</name>
    </ligand>
</feature>
<dbReference type="GO" id="GO:0000287">
    <property type="term" value="F:magnesium ion binding"/>
    <property type="evidence" value="ECO:0007669"/>
    <property type="project" value="UniProtKB-UniRule"/>
</dbReference>
<evidence type="ECO:0000256" key="3">
    <source>
        <dbReference type="ARBA" id="ARBA00022741"/>
    </source>
</evidence>
<keyword evidence="3 7" id="KW-0547">Nucleotide-binding</keyword>
<reference evidence="8 9" key="1">
    <citation type="submission" date="2018-07" db="EMBL/GenBank/DDBJ databases">
        <title>Leeuwenhoekiella genomics.</title>
        <authorList>
            <person name="Tahon G."/>
            <person name="Willems A."/>
        </authorList>
    </citation>
    <scope>NUCLEOTIDE SEQUENCE [LARGE SCALE GENOMIC DNA]</scope>
    <source>
        <strain evidence="8 9">R-50232</strain>
    </source>
</reference>
<dbReference type="InterPro" id="IPR031322">
    <property type="entry name" value="Shikimate/glucono_kinase"/>
</dbReference>
<dbReference type="Proteomes" id="UP000289821">
    <property type="component" value="Unassembled WGS sequence"/>
</dbReference>
<keyword evidence="2 7" id="KW-0808">Transferase</keyword>
<dbReference type="EMBL" id="QOVI01000002">
    <property type="protein sequence ID" value="RXG16565.1"/>
    <property type="molecule type" value="Genomic_DNA"/>
</dbReference>
<protein>
    <recommendedName>
        <fullName evidence="7">Shikimate kinase</fullName>
        <shortName evidence="7">SK</shortName>
        <ecNumber evidence="7">2.7.1.71</ecNumber>
    </recommendedName>
</protein>
<comment type="subunit">
    <text evidence="7">Monomer.</text>
</comment>
<dbReference type="GO" id="GO:0004765">
    <property type="term" value="F:shikimate kinase activity"/>
    <property type="evidence" value="ECO:0007669"/>
    <property type="project" value="UniProtKB-UniRule"/>
</dbReference>
<dbReference type="AlphaFoldDB" id="A0A4V1KPM0"/>
<dbReference type="UniPathway" id="UPA00053">
    <property type="reaction ID" value="UER00088"/>
</dbReference>
<feature type="binding site" evidence="7">
    <location>
        <begin position="10"/>
        <end position="15"/>
    </location>
    <ligand>
        <name>ATP</name>
        <dbReference type="ChEBI" id="CHEBI:30616"/>
    </ligand>
</feature>
<dbReference type="GO" id="GO:0009423">
    <property type="term" value="P:chorismate biosynthetic process"/>
    <property type="evidence" value="ECO:0007669"/>
    <property type="project" value="UniProtKB-UniRule"/>
</dbReference>
<dbReference type="GO" id="GO:0008652">
    <property type="term" value="P:amino acid biosynthetic process"/>
    <property type="evidence" value="ECO:0007669"/>
    <property type="project" value="UniProtKB-KW"/>
</dbReference>
<proteinExistence type="inferred from homology"/>
<keyword evidence="7" id="KW-0460">Magnesium</keyword>
<dbReference type="GO" id="GO:0005524">
    <property type="term" value="F:ATP binding"/>
    <property type="evidence" value="ECO:0007669"/>
    <property type="project" value="UniProtKB-UniRule"/>
</dbReference>
<comment type="cofactor">
    <cofactor evidence="7">
        <name>Mg(2+)</name>
        <dbReference type="ChEBI" id="CHEBI:18420"/>
    </cofactor>
    <text evidence="7">Binds 1 Mg(2+) ion per subunit.</text>
</comment>
<comment type="catalytic activity">
    <reaction evidence="7">
        <text>shikimate + ATP = 3-phosphoshikimate + ADP + H(+)</text>
        <dbReference type="Rhea" id="RHEA:13121"/>
        <dbReference type="ChEBI" id="CHEBI:15378"/>
        <dbReference type="ChEBI" id="CHEBI:30616"/>
        <dbReference type="ChEBI" id="CHEBI:36208"/>
        <dbReference type="ChEBI" id="CHEBI:145989"/>
        <dbReference type="ChEBI" id="CHEBI:456216"/>
        <dbReference type="EC" id="2.7.1.71"/>
    </reaction>
</comment>
<keyword evidence="7" id="KW-0479">Metal-binding</keyword>